<dbReference type="GeneID" id="38136854"/>
<evidence type="ECO:0000313" key="2">
    <source>
        <dbReference type="Proteomes" id="UP000253729"/>
    </source>
</evidence>
<protein>
    <submittedName>
        <fullName evidence="1">Uncharacterized protein</fullName>
    </submittedName>
</protein>
<organism evidence="1 2">
    <name type="scientific">Aspergillus welwitschiae</name>
    <dbReference type="NCBI Taxonomy" id="1341132"/>
    <lineage>
        <taxon>Eukaryota</taxon>
        <taxon>Fungi</taxon>
        <taxon>Dikarya</taxon>
        <taxon>Ascomycota</taxon>
        <taxon>Pezizomycotina</taxon>
        <taxon>Eurotiomycetes</taxon>
        <taxon>Eurotiomycetidae</taxon>
        <taxon>Eurotiales</taxon>
        <taxon>Aspergillaceae</taxon>
        <taxon>Aspergillus</taxon>
        <taxon>Aspergillus subgen. Circumdati</taxon>
    </lineage>
</organism>
<accession>A0A3F3PHH1</accession>
<reference evidence="1 2" key="1">
    <citation type="submission" date="2018-07" db="EMBL/GenBank/DDBJ databases">
        <title>The genomes of Aspergillus section Nigri reveals drivers in fungal speciation.</title>
        <authorList>
            <consortium name="DOE Joint Genome Institute"/>
            <person name="Vesth T.C."/>
            <person name="Nybo J."/>
            <person name="Theobald S."/>
            <person name="Brandl J."/>
            <person name="Frisvad J.C."/>
            <person name="Nielsen K.F."/>
            <person name="Lyhne E.K."/>
            <person name="Kogle M.E."/>
            <person name="Kuo A."/>
            <person name="Riley R."/>
            <person name="Clum A."/>
            <person name="Nolan M."/>
            <person name="Lipzen A."/>
            <person name="Salamov A."/>
            <person name="Henrissat B."/>
            <person name="Wiebenga A."/>
            <person name="De vries R.P."/>
            <person name="Grigoriev I.V."/>
            <person name="Mortensen U.H."/>
            <person name="Andersen M.R."/>
            <person name="Baker S.E."/>
        </authorList>
    </citation>
    <scope>NUCLEOTIDE SEQUENCE [LARGE SCALE GENOMIC DNA]</scope>
    <source>
        <strain evidence="1 2">CBS 139.54b</strain>
    </source>
</reference>
<sequence>MTEIFCIFCLERTVQPVCWPPLPSVYHGYWFWSAILPGDIQRFSTSTWRIDPFVLALSIHRVIRKVTFDSSLPRKRSVSKTTNSAITHKTVSTPRSWEICENQTRKKPTTRLIPL</sequence>
<feature type="non-terminal residue" evidence="1">
    <location>
        <position position="115"/>
    </location>
</feature>
<proteinExistence type="predicted"/>
<dbReference type="EMBL" id="KZ852152">
    <property type="protein sequence ID" value="RDH26405.1"/>
    <property type="molecule type" value="Genomic_DNA"/>
</dbReference>
<keyword evidence="2" id="KW-1185">Reference proteome</keyword>
<dbReference type="RefSeq" id="XP_026619427.1">
    <property type="nucleotide sequence ID" value="XM_026768498.1"/>
</dbReference>
<dbReference type="AlphaFoldDB" id="A0A3F3PHH1"/>
<dbReference type="Proteomes" id="UP000253729">
    <property type="component" value="Unassembled WGS sequence"/>
</dbReference>
<evidence type="ECO:0000313" key="1">
    <source>
        <dbReference type="EMBL" id="RDH26405.1"/>
    </source>
</evidence>
<gene>
    <name evidence="1" type="ORF">BDQ94DRAFT_155593</name>
</gene>
<name>A0A3F3PHH1_9EURO</name>